<feature type="region of interest" description="Disordered" evidence="1">
    <location>
        <begin position="1"/>
        <end position="56"/>
    </location>
</feature>
<dbReference type="InParanoid" id="Q755B2"/>
<proteinExistence type="predicted"/>
<dbReference type="GO" id="GO:0000981">
    <property type="term" value="F:DNA-binding transcription factor activity, RNA polymerase II-specific"/>
    <property type="evidence" value="ECO:0007669"/>
    <property type="project" value="InterPro"/>
</dbReference>
<dbReference type="Pfam" id="PF08731">
    <property type="entry name" value="AFT"/>
    <property type="match status" value="1"/>
</dbReference>
<evidence type="ECO:0000256" key="1">
    <source>
        <dbReference type="SAM" id="MobiDB-lite"/>
    </source>
</evidence>
<gene>
    <name evidence="2" type="ORF">AGOS_AFL087C</name>
</gene>
<sequence length="452" mass="50103">MEYSQDAWGKQSPLDASPSAWSVSETAGDVPSGASATTASGHNVEGSGARSSPYSEASYNNVLSDQAIERIRRQQNQNKLIHLEPIPDFKDKNDIKPWLQKIFYPQGIEIVIERSDKIKVVFKCKASKRTKSGSAPGSQAGAAEDELGGQYETLPLSPVVTASQLRKKKRAVSPYNTCPFRVRAAYSLKRKRWSIVVVNNGHSHPLKFNPDSAEYRKFKNNLRQECDWDAVKKFDELEYRSKFNLPTEPTPIPCDCGLTQEIESFNVILPSTNILGSSAPVFTEKKTVSKPRCRKTLQRDRCSQLRRQSTQSKLTHELHTALSPTLGSSADTLGSPVRYAAQDAEVDFTEVFLRSLPPAKPLHSARAPDAARDSWHALEQLLDDPADAPPRTPLPSASADCVNPLLHFAQRPADDPVDSLAYELNALSAMDSPFARPAPDAQFLWEDPKYFP</sequence>
<dbReference type="InterPro" id="IPR014842">
    <property type="entry name" value="AFT"/>
</dbReference>
<dbReference type="GeneID" id="4621688"/>
<name>Q755B2_EREGS</name>
<evidence type="ECO:0000313" key="3">
    <source>
        <dbReference type="Proteomes" id="UP000000591"/>
    </source>
</evidence>
<dbReference type="AlphaFoldDB" id="Q755B2"/>
<protein>
    <submittedName>
        <fullName evidence="2">AFL087Cp</fullName>
    </submittedName>
</protein>
<keyword evidence="3" id="KW-1185">Reference proteome</keyword>
<reference evidence="3" key="2">
    <citation type="journal article" date="2013" name="G3 (Bethesda)">
        <title>Genomes of Ashbya fungi isolated from insects reveal four mating-type loci, numerous translocations, lack of transposons, and distinct gene duplications.</title>
        <authorList>
            <person name="Dietrich F.S."/>
            <person name="Voegeli S."/>
            <person name="Kuo S."/>
            <person name="Philippsen P."/>
        </authorList>
    </citation>
    <scope>GENOME REANNOTATION</scope>
    <source>
        <strain evidence="3">ATCC 10895 / CBS 109.51 / FGSC 9923 / NRRL Y-1056</strain>
    </source>
</reference>
<dbReference type="STRING" id="284811.Q755B2"/>
<feature type="region of interest" description="Disordered" evidence="1">
    <location>
        <begin position="305"/>
        <end position="329"/>
    </location>
</feature>
<dbReference type="GO" id="GO:0010106">
    <property type="term" value="P:cellular response to iron ion starvation"/>
    <property type="evidence" value="ECO:0007669"/>
    <property type="project" value="InterPro"/>
</dbReference>
<dbReference type="KEGG" id="ago:AGOS_AFL087C"/>
<dbReference type="RefSeq" id="NP_985461.1">
    <property type="nucleotide sequence ID" value="NM_210815.1"/>
</dbReference>
<dbReference type="GO" id="GO:0045944">
    <property type="term" value="P:positive regulation of transcription by RNA polymerase II"/>
    <property type="evidence" value="ECO:0007669"/>
    <property type="project" value="InterPro"/>
</dbReference>
<dbReference type="EMBL" id="AE016819">
    <property type="protein sequence ID" value="AAS53285.1"/>
    <property type="molecule type" value="Genomic_DNA"/>
</dbReference>
<dbReference type="OrthoDB" id="4068596at2759"/>
<dbReference type="eggNOG" id="KOG4818">
    <property type="taxonomic scope" value="Eukaryota"/>
</dbReference>
<evidence type="ECO:0000313" key="2">
    <source>
        <dbReference type="EMBL" id="AAS53285.1"/>
    </source>
</evidence>
<dbReference type="FunCoup" id="Q755B2">
    <property type="interactions" value="352"/>
</dbReference>
<reference evidence="2 3" key="1">
    <citation type="journal article" date="2004" name="Science">
        <title>The Ashbya gossypii genome as a tool for mapping the ancient Saccharomyces cerevisiae genome.</title>
        <authorList>
            <person name="Dietrich F.S."/>
            <person name="Voegeli S."/>
            <person name="Brachat S."/>
            <person name="Lerch A."/>
            <person name="Gates K."/>
            <person name="Steiner S."/>
            <person name="Mohr C."/>
            <person name="Pohlmann R."/>
            <person name="Luedi P."/>
            <person name="Choi S."/>
            <person name="Wing R.A."/>
            <person name="Flavier A."/>
            <person name="Gaffney T.D."/>
            <person name="Philippsen P."/>
        </authorList>
    </citation>
    <scope>NUCLEOTIDE SEQUENCE [LARGE SCALE GENOMIC DNA]</scope>
    <source>
        <strain evidence="3">ATCC 10895 / CBS 109.51 / FGSC 9923 / NRRL Y-1056</strain>
    </source>
</reference>
<dbReference type="Proteomes" id="UP000000591">
    <property type="component" value="Chromosome VI"/>
</dbReference>
<organism evidence="2 3">
    <name type="scientific">Eremothecium gossypii (strain ATCC 10895 / CBS 109.51 / FGSC 9923 / NRRL Y-1056)</name>
    <name type="common">Yeast</name>
    <name type="synonym">Ashbya gossypii</name>
    <dbReference type="NCBI Taxonomy" id="284811"/>
    <lineage>
        <taxon>Eukaryota</taxon>
        <taxon>Fungi</taxon>
        <taxon>Dikarya</taxon>
        <taxon>Ascomycota</taxon>
        <taxon>Saccharomycotina</taxon>
        <taxon>Saccharomycetes</taxon>
        <taxon>Saccharomycetales</taxon>
        <taxon>Saccharomycetaceae</taxon>
        <taxon>Eremothecium</taxon>
    </lineage>
</organism>
<dbReference type="HOGENOM" id="CLU_598477_0_0_1"/>
<accession>Q755B2</accession>